<evidence type="ECO:0000313" key="5">
    <source>
        <dbReference type="EMBL" id="CAA6818401.1"/>
    </source>
</evidence>
<name>A0A6S6T5C6_9GAMM</name>
<reference evidence="5" key="1">
    <citation type="submission" date="2020-01" db="EMBL/GenBank/DDBJ databases">
        <authorList>
            <person name="Meier V. D."/>
            <person name="Meier V D."/>
        </authorList>
    </citation>
    <scope>NUCLEOTIDE SEQUENCE</scope>
    <source>
        <strain evidence="5">HLG_WM_MAG_08</strain>
    </source>
</reference>
<dbReference type="InterPro" id="IPR008978">
    <property type="entry name" value="HSP20-like_chaperone"/>
</dbReference>
<accession>A0A6S6T5C6</accession>
<dbReference type="EMBL" id="CACVAV010000287">
    <property type="protein sequence ID" value="CAA6818401.1"/>
    <property type="molecule type" value="Genomic_DNA"/>
</dbReference>
<dbReference type="Gene3D" id="2.60.40.790">
    <property type="match status" value="1"/>
</dbReference>
<feature type="region of interest" description="Disordered" evidence="3">
    <location>
        <begin position="1"/>
        <end position="20"/>
    </location>
</feature>
<evidence type="ECO:0000256" key="1">
    <source>
        <dbReference type="PROSITE-ProRule" id="PRU00285"/>
    </source>
</evidence>
<evidence type="ECO:0000259" key="4">
    <source>
        <dbReference type="PROSITE" id="PS01031"/>
    </source>
</evidence>
<dbReference type="AlphaFoldDB" id="A0A6S6T5C6"/>
<dbReference type="SUPFAM" id="SSF49764">
    <property type="entry name" value="HSP20-like chaperones"/>
    <property type="match status" value="1"/>
</dbReference>
<proteinExistence type="inferred from homology"/>
<feature type="domain" description="SHSP" evidence="4">
    <location>
        <begin position="18"/>
        <end position="129"/>
    </location>
</feature>
<dbReference type="Pfam" id="PF00011">
    <property type="entry name" value="HSP20"/>
    <property type="match status" value="1"/>
</dbReference>
<dbReference type="InterPro" id="IPR031107">
    <property type="entry name" value="Small_HSP"/>
</dbReference>
<dbReference type="PANTHER" id="PTHR11527">
    <property type="entry name" value="HEAT-SHOCK PROTEIN 20 FAMILY MEMBER"/>
    <property type="match status" value="1"/>
</dbReference>
<comment type="similarity">
    <text evidence="1 2">Belongs to the small heat shock protein (HSP20) family.</text>
</comment>
<dbReference type="CDD" id="cd06464">
    <property type="entry name" value="ACD_sHsps-like"/>
    <property type="match status" value="1"/>
</dbReference>
<dbReference type="PROSITE" id="PS01031">
    <property type="entry name" value="SHSP"/>
    <property type="match status" value="1"/>
</dbReference>
<protein>
    <submittedName>
        <fullName evidence="5">Heat-shock protein</fullName>
    </submittedName>
</protein>
<evidence type="ECO:0000256" key="3">
    <source>
        <dbReference type="SAM" id="MobiDB-lite"/>
    </source>
</evidence>
<gene>
    <name evidence="5" type="ORF">HELGO_WM49459</name>
</gene>
<sequence length="129" mass="14104">MSNQEVTNQTDAPVSQQEKMTTLRPLVSIVESDTGFTLTAEIPGVPKENVEVNVENDTLTLSGAIKMETPEGMEATYAEVRDVCYKRAFTLSRELDASKIQASQANGVLTLNIPKAEHAQPRKIEVQIG</sequence>
<dbReference type="InterPro" id="IPR002068">
    <property type="entry name" value="A-crystallin/Hsp20_dom"/>
</dbReference>
<evidence type="ECO:0000256" key="2">
    <source>
        <dbReference type="RuleBase" id="RU003616"/>
    </source>
</evidence>
<organism evidence="5">
    <name type="scientific">uncultured Thiotrichaceae bacterium</name>
    <dbReference type="NCBI Taxonomy" id="298394"/>
    <lineage>
        <taxon>Bacteria</taxon>
        <taxon>Pseudomonadati</taxon>
        <taxon>Pseudomonadota</taxon>
        <taxon>Gammaproteobacteria</taxon>
        <taxon>Thiotrichales</taxon>
        <taxon>Thiotrichaceae</taxon>
        <taxon>environmental samples</taxon>
    </lineage>
</organism>